<organism evidence="2 3">
    <name type="scientific">Thalassovita aquimarina</name>
    <dbReference type="NCBI Taxonomy" id="2785917"/>
    <lineage>
        <taxon>Bacteria</taxon>
        <taxon>Pseudomonadati</taxon>
        <taxon>Pseudomonadota</taxon>
        <taxon>Alphaproteobacteria</taxon>
        <taxon>Rhodobacterales</taxon>
        <taxon>Roseobacteraceae</taxon>
        <taxon>Thalassovita</taxon>
    </lineage>
</organism>
<dbReference type="EMBL" id="JADMKU010000012">
    <property type="protein sequence ID" value="MBR9652193.1"/>
    <property type="molecule type" value="Genomic_DNA"/>
</dbReference>
<comment type="caution">
    <text evidence="2">The sequence shown here is derived from an EMBL/GenBank/DDBJ whole genome shotgun (WGS) entry which is preliminary data.</text>
</comment>
<keyword evidence="3" id="KW-1185">Reference proteome</keyword>
<name>A0ABS5HTG4_9RHOB</name>
<accession>A0ABS5HTG4</accession>
<proteinExistence type="predicted"/>
<protein>
    <submittedName>
        <fullName evidence="2">Uncharacterized protein</fullName>
    </submittedName>
</protein>
<keyword evidence="1" id="KW-0472">Membrane</keyword>
<sequence>MNADLVLVLGIVVIVFSISSAVSAWSNHRPFNVSALTLAVGGALVVYACVLNDWQYRPGDVPAAFVNVIALLMR</sequence>
<keyword evidence="1" id="KW-0812">Transmembrane</keyword>
<reference evidence="2 3" key="1">
    <citation type="journal article" date="2021" name="Arch. Microbiol.">
        <title>Thalassobius aquimarinus sp. nov., isolated from the Sea of Japan seashore.</title>
        <authorList>
            <person name="Kurilenko V.V."/>
            <person name="Romanenko L.A."/>
            <person name="Chernysheva N.Y."/>
            <person name="Velansky P.V."/>
            <person name="Tekutyeva L.A."/>
            <person name="Isaeva M.P."/>
            <person name="Mikhailov V.V."/>
        </authorList>
    </citation>
    <scope>NUCLEOTIDE SEQUENCE [LARGE SCALE GENOMIC DNA]</scope>
    <source>
        <strain evidence="2 3">KMM 8518</strain>
    </source>
</reference>
<keyword evidence="1" id="KW-1133">Transmembrane helix</keyword>
<dbReference type="RefSeq" id="WP_212701709.1">
    <property type="nucleotide sequence ID" value="NZ_JADMKU010000012.1"/>
</dbReference>
<evidence type="ECO:0000313" key="2">
    <source>
        <dbReference type="EMBL" id="MBR9652193.1"/>
    </source>
</evidence>
<evidence type="ECO:0000256" key="1">
    <source>
        <dbReference type="SAM" id="Phobius"/>
    </source>
</evidence>
<evidence type="ECO:0000313" key="3">
    <source>
        <dbReference type="Proteomes" id="UP001195941"/>
    </source>
</evidence>
<gene>
    <name evidence="2" type="ORF">IT775_13795</name>
</gene>
<dbReference type="Proteomes" id="UP001195941">
    <property type="component" value="Unassembled WGS sequence"/>
</dbReference>
<feature type="transmembrane region" description="Helical" evidence="1">
    <location>
        <begin position="31"/>
        <end position="50"/>
    </location>
</feature>